<evidence type="ECO:0000313" key="1">
    <source>
        <dbReference type="EMBL" id="NIE50240.1"/>
    </source>
</evidence>
<organism evidence="1">
    <name type="scientific">Rhipicephalus microplus</name>
    <name type="common">Cattle tick</name>
    <name type="synonym">Boophilus microplus</name>
    <dbReference type="NCBI Taxonomy" id="6941"/>
    <lineage>
        <taxon>Eukaryota</taxon>
        <taxon>Metazoa</taxon>
        <taxon>Ecdysozoa</taxon>
        <taxon>Arthropoda</taxon>
        <taxon>Chelicerata</taxon>
        <taxon>Arachnida</taxon>
        <taxon>Acari</taxon>
        <taxon>Parasitiformes</taxon>
        <taxon>Ixodida</taxon>
        <taxon>Ixodoidea</taxon>
        <taxon>Ixodidae</taxon>
        <taxon>Rhipicephalinae</taxon>
        <taxon>Rhipicephalus</taxon>
        <taxon>Boophilus</taxon>
    </lineage>
</organism>
<accession>A0A6G5AJ59</accession>
<sequence>MGKKLQEKLEGSHVVKVFRYVDDFLVLLNCNSSMFHSFATQTIGVFEDCLKPLVLTHEMPENGKLRFLDLRLVFSSQHICWCYEPRAQKPLLPFSSAHSKLVK</sequence>
<proteinExistence type="predicted"/>
<reference evidence="1" key="1">
    <citation type="submission" date="2020-03" db="EMBL/GenBank/DDBJ databases">
        <title>A transcriptome and proteome of the tick Rhipicephalus microplus shaped by the genetic composition of its hosts and developmental stage.</title>
        <authorList>
            <person name="Garcia G.R."/>
            <person name="Ribeiro J.M.C."/>
            <person name="Maruyama S.R."/>
            <person name="Gardinasse L.G."/>
            <person name="Nelson K."/>
            <person name="Ferreira B.R."/>
            <person name="Andrade T.G."/>
            <person name="Santos I.K.F.M."/>
        </authorList>
    </citation>
    <scope>NUCLEOTIDE SEQUENCE</scope>
    <source>
        <strain evidence="1">NSGR</strain>
        <tissue evidence="1">Salivary glands</tissue>
    </source>
</reference>
<dbReference type="EMBL" id="GIKN01007967">
    <property type="protein sequence ID" value="NIE50240.1"/>
    <property type="molecule type" value="Transcribed_RNA"/>
</dbReference>
<name>A0A6G5AJ59_RHIMP</name>
<dbReference type="AlphaFoldDB" id="A0A6G5AJ59"/>
<protein>
    <submittedName>
        <fullName evidence="1">Putative tick transposon</fullName>
    </submittedName>
</protein>